<feature type="domain" description="RagB/SusD" evidence="7">
    <location>
        <begin position="326"/>
        <end position="430"/>
    </location>
</feature>
<dbReference type="OrthoDB" id="5694214at2"/>
<comment type="similarity">
    <text evidence="2">Belongs to the SusD family.</text>
</comment>
<gene>
    <name evidence="9" type="ORF">DKG77_15365</name>
</gene>
<evidence type="ECO:0000256" key="3">
    <source>
        <dbReference type="ARBA" id="ARBA00022729"/>
    </source>
</evidence>
<dbReference type="EMBL" id="QGEG01000004">
    <property type="protein sequence ID" value="PWL37676.1"/>
    <property type="molecule type" value="Genomic_DNA"/>
</dbReference>
<evidence type="ECO:0000256" key="6">
    <source>
        <dbReference type="SAM" id="SignalP"/>
    </source>
</evidence>
<evidence type="ECO:0000256" key="5">
    <source>
        <dbReference type="ARBA" id="ARBA00023237"/>
    </source>
</evidence>
<sequence>MKKIIIILITLCITSACSEDFTELAPISNRNEADFFNTADDFVASLNASYAGLQEPGVYGRAYWTMFEMRSDNTDQGPDATGLARQFTEINAFTEDPLNEQVDIAWGGSYRVIANCNVILDRIEPIEIDASLKNRIIGEAIFLRSLMYYHLAVAFGNIPLQLTPFVPGDELVQVDANTIYAQLVTDLATAEANLPVSHSSSDVGRATKGAAATLLAKVLLTIGQDSDAATVLRRIISDYNYALVPNYADLWGASNENNVESIFEVQFISGGIGQGSAFTNDFSPSSDLQTGQGFGRNRPTATLENAYEVGDLRFEPSMGTEWINVDAEVVVQNYVRKYESDPPTENDSDVNFVVFRYADVLLMLAEALGETTESYGLINQVRTRAGLGNIDAATPGTFEEKLLNERQVELAFENHRWPDLKRFGVVAQKLLEAEPDVIEASAIRNLFFIPQREMDINTNFIQNDD</sequence>
<proteinExistence type="inferred from homology"/>
<dbReference type="InterPro" id="IPR033985">
    <property type="entry name" value="SusD-like_N"/>
</dbReference>
<dbReference type="PROSITE" id="PS51257">
    <property type="entry name" value="PROKAR_LIPOPROTEIN"/>
    <property type="match status" value="1"/>
</dbReference>
<reference evidence="9 10" key="1">
    <citation type="submission" date="2018-05" db="EMBL/GenBank/DDBJ databases">
        <title>Complete genome sequence of Flagellimonas aquimarina ECD12 isolated from seaweed Ecklonia cava.</title>
        <authorList>
            <person name="Choi S."/>
            <person name="Seong C."/>
        </authorList>
    </citation>
    <scope>NUCLEOTIDE SEQUENCE [LARGE SCALE GENOMIC DNA]</scope>
    <source>
        <strain evidence="9 10">ECD12</strain>
    </source>
</reference>
<dbReference type="Proteomes" id="UP000245762">
    <property type="component" value="Unassembled WGS sequence"/>
</dbReference>
<comment type="caution">
    <text evidence="9">The sequence shown here is derived from an EMBL/GenBank/DDBJ whole genome shotgun (WGS) entry which is preliminary data.</text>
</comment>
<keyword evidence="10" id="KW-1185">Reference proteome</keyword>
<dbReference type="Pfam" id="PF14322">
    <property type="entry name" value="SusD-like_3"/>
    <property type="match status" value="1"/>
</dbReference>
<evidence type="ECO:0000313" key="10">
    <source>
        <dbReference type="Proteomes" id="UP000245762"/>
    </source>
</evidence>
<organism evidence="9 10">
    <name type="scientific">Flagellimonas aquimarina</name>
    <dbReference type="NCBI Taxonomy" id="2201895"/>
    <lineage>
        <taxon>Bacteria</taxon>
        <taxon>Pseudomonadati</taxon>
        <taxon>Bacteroidota</taxon>
        <taxon>Flavobacteriia</taxon>
        <taxon>Flavobacteriales</taxon>
        <taxon>Flavobacteriaceae</taxon>
        <taxon>Flagellimonas</taxon>
    </lineage>
</organism>
<feature type="domain" description="SusD-like N-terminal" evidence="8">
    <location>
        <begin position="41"/>
        <end position="220"/>
    </location>
</feature>
<evidence type="ECO:0000259" key="8">
    <source>
        <dbReference type="Pfam" id="PF14322"/>
    </source>
</evidence>
<dbReference type="CDD" id="cd08977">
    <property type="entry name" value="SusD"/>
    <property type="match status" value="1"/>
</dbReference>
<dbReference type="Pfam" id="PF07980">
    <property type="entry name" value="SusD_RagB"/>
    <property type="match status" value="1"/>
</dbReference>
<accession>A0A316KVP2</accession>
<evidence type="ECO:0000256" key="1">
    <source>
        <dbReference type="ARBA" id="ARBA00004442"/>
    </source>
</evidence>
<evidence type="ECO:0000256" key="4">
    <source>
        <dbReference type="ARBA" id="ARBA00023136"/>
    </source>
</evidence>
<dbReference type="RefSeq" id="WP_109664908.1">
    <property type="nucleotide sequence ID" value="NZ_QGEG01000004.1"/>
</dbReference>
<feature type="signal peptide" evidence="6">
    <location>
        <begin position="1"/>
        <end position="18"/>
    </location>
</feature>
<evidence type="ECO:0000259" key="7">
    <source>
        <dbReference type="Pfam" id="PF07980"/>
    </source>
</evidence>
<name>A0A316KVP2_9FLAO</name>
<dbReference type="InterPro" id="IPR011990">
    <property type="entry name" value="TPR-like_helical_dom_sf"/>
</dbReference>
<dbReference type="GO" id="GO:0009279">
    <property type="term" value="C:cell outer membrane"/>
    <property type="evidence" value="ECO:0007669"/>
    <property type="project" value="UniProtKB-SubCell"/>
</dbReference>
<evidence type="ECO:0000313" key="9">
    <source>
        <dbReference type="EMBL" id="PWL37676.1"/>
    </source>
</evidence>
<dbReference type="SUPFAM" id="SSF48452">
    <property type="entry name" value="TPR-like"/>
    <property type="match status" value="1"/>
</dbReference>
<feature type="chain" id="PRO_5016421597" evidence="6">
    <location>
        <begin position="19"/>
        <end position="465"/>
    </location>
</feature>
<keyword evidence="4" id="KW-0472">Membrane</keyword>
<dbReference type="InterPro" id="IPR012944">
    <property type="entry name" value="SusD_RagB_dom"/>
</dbReference>
<keyword evidence="5" id="KW-0998">Cell outer membrane</keyword>
<protein>
    <submittedName>
        <fullName evidence="9">RagB/SusD family nutrient uptake outer membrane protein</fullName>
    </submittedName>
</protein>
<keyword evidence="3 6" id="KW-0732">Signal</keyword>
<evidence type="ECO:0000256" key="2">
    <source>
        <dbReference type="ARBA" id="ARBA00006275"/>
    </source>
</evidence>
<comment type="subcellular location">
    <subcellularLocation>
        <location evidence="1">Cell outer membrane</location>
    </subcellularLocation>
</comment>
<dbReference type="AlphaFoldDB" id="A0A316KVP2"/>
<dbReference type="Gene3D" id="1.25.40.390">
    <property type="match status" value="1"/>
</dbReference>